<accession>A0ABT5KUR1</accession>
<organism evidence="3 4">
    <name type="scientific">Roseateles koreensis</name>
    <dbReference type="NCBI Taxonomy" id="2987526"/>
    <lineage>
        <taxon>Bacteria</taxon>
        <taxon>Pseudomonadati</taxon>
        <taxon>Pseudomonadota</taxon>
        <taxon>Betaproteobacteria</taxon>
        <taxon>Burkholderiales</taxon>
        <taxon>Sphaerotilaceae</taxon>
        <taxon>Roseateles</taxon>
    </lineage>
</organism>
<gene>
    <name evidence="3" type="ORF">PRZ01_13300</name>
</gene>
<protein>
    <submittedName>
        <fullName evidence="3">Glycosyltransferase</fullName>
    </submittedName>
</protein>
<evidence type="ECO:0000313" key="3">
    <source>
        <dbReference type="EMBL" id="MDC8786170.1"/>
    </source>
</evidence>
<evidence type="ECO:0000259" key="1">
    <source>
        <dbReference type="Pfam" id="PF00534"/>
    </source>
</evidence>
<dbReference type="Pfam" id="PF13579">
    <property type="entry name" value="Glyco_trans_4_4"/>
    <property type="match status" value="1"/>
</dbReference>
<sequence>MKILYHHRTASKDGQSTHITEMILGLRGLGTEVIECAPQVGADDAGGGSPGWVGRLKALLPRQLYELAELAYSWVAYRRLSAAIKANRPDGIYERYNLYLLAGIWAKKRFKLPLILEVNAPMAVERREYGGLSWPRLADWAELYVWKRADLLLPVTQVLADYMVEKGIDPSRIQVIPNAINLAHYQHLPSTLEAKTRLGLQDKLVVGFTGFVREWDRLDRIMVWVAKQAPRYPVHLMVIGDGPARAEIEACARHLGVPDRLSFTGAVPRVEVPALSMAFDIALQTALVPYASPLCLFEYLALGKAIVAPDQPNHHEILTAGVDAVLYDPLDGNGIEKALDQLCEDPALRERVAAAAIQVIAHKQLTWSQHAARVLNLFKSLK</sequence>
<dbReference type="PANTHER" id="PTHR45947">
    <property type="entry name" value="SULFOQUINOVOSYL TRANSFERASE SQD2"/>
    <property type="match status" value="1"/>
</dbReference>
<dbReference type="InterPro" id="IPR050194">
    <property type="entry name" value="Glycosyltransferase_grp1"/>
</dbReference>
<evidence type="ECO:0000259" key="2">
    <source>
        <dbReference type="Pfam" id="PF13579"/>
    </source>
</evidence>
<comment type="caution">
    <text evidence="3">The sequence shown here is derived from an EMBL/GenBank/DDBJ whole genome shotgun (WGS) entry which is preliminary data.</text>
</comment>
<name>A0ABT5KUR1_9BURK</name>
<reference evidence="3 4" key="1">
    <citation type="submission" date="2022-10" db="EMBL/GenBank/DDBJ databases">
        <title>paucibacter sp. hw8 Genome sequencing.</title>
        <authorList>
            <person name="Park S."/>
        </authorList>
    </citation>
    <scope>NUCLEOTIDE SEQUENCE [LARGE SCALE GENOMIC DNA]</scope>
    <source>
        <strain evidence="4">hw8</strain>
    </source>
</reference>
<keyword evidence="4" id="KW-1185">Reference proteome</keyword>
<feature type="domain" description="Glycosyltransferase subfamily 4-like N-terminal" evidence="2">
    <location>
        <begin position="14"/>
        <end position="178"/>
    </location>
</feature>
<dbReference type="Pfam" id="PF00534">
    <property type="entry name" value="Glycos_transf_1"/>
    <property type="match status" value="1"/>
</dbReference>
<dbReference type="Proteomes" id="UP001219862">
    <property type="component" value="Unassembled WGS sequence"/>
</dbReference>
<feature type="domain" description="Glycosyl transferase family 1" evidence="1">
    <location>
        <begin position="202"/>
        <end position="358"/>
    </location>
</feature>
<dbReference type="SUPFAM" id="SSF53756">
    <property type="entry name" value="UDP-Glycosyltransferase/glycogen phosphorylase"/>
    <property type="match status" value="1"/>
</dbReference>
<dbReference type="InterPro" id="IPR001296">
    <property type="entry name" value="Glyco_trans_1"/>
</dbReference>
<dbReference type="Gene3D" id="3.40.50.2000">
    <property type="entry name" value="Glycogen Phosphorylase B"/>
    <property type="match status" value="2"/>
</dbReference>
<proteinExistence type="predicted"/>
<dbReference type="RefSeq" id="WP_273597285.1">
    <property type="nucleotide sequence ID" value="NZ_JAQQXS010000011.1"/>
</dbReference>
<dbReference type="EMBL" id="JAQQXS010000011">
    <property type="protein sequence ID" value="MDC8786170.1"/>
    <property type="molecule type" value="Genomic_DNA"/>
</dbReference>
<dbReference type="PANTHER" id="PTHR45947:SF3">
    <property type="entry name" value="SULFOQUINOVOSYL TRANSFERASE SQD2"/>
    <property type="match status" value="1"/>
</dbReference>
<dbReference type="InterPro" id="IPR028098">
    <property type="entry name" value="Glyco_trans_4-like_N"/>
</dbReference>
<evidence type="ECO:0000313" key="4">
    <source>
        <dbReference type="Proteomes" id="UP001219862"/>
    </source>
</evidence>